<dbReference type="GO" id="GO:0003677">
    <property type="term" value="F:DNA binding"/>
    <property type="evidence" value="ECO:0007669"/>
    <property type="project" value="InterPro"/>
</dbReference>
<feature type="domain" description="Helicase C-terminal" evidence="11">
    <location>
        <begin position="716"/>
        <end position="901"/>
    </location>
</feature>
<dbReference type="SMART" id="SM00487">
    <property type="entry name" value="DEXDc"/>
    <property type="match status" value="1"/>
</dbReference>
<feature type="binding site" evidence="8">
    <location>
        <begin position="285"/>
        <end position="292"/>
    </location>
    <ligand>
        <name>ATP</name>
        <dbReference type="ChEBI" id="CHEBI:30616"/>
    </ligand>
</feature>
<organism evidence="12 13">
    <name type="scientific">Amphibacillus xylanus (strain ATCC 51415 / DSM 6626 / JCM 7361 / LMG 17667 / NBRC 15112 / Ep01)</name>
    <dbReference type="NCBI Taxonomy" id="698758"/>
    <lineage>
        <taxon>Bacteria</taxon>
        <taxon>Bacillati</taxon>
        <taxon>Bacillota</taxon>
        <taxon>Bacilli</taxon>
        <taxon>Bacillales</taxon>
        <taxon>Bacillaceae</taxon>
        <taxon>Amphibacillus</taxon>
    </lineage>
</organism>
<evidence type="ECO:0000313" key="13">
    <source>
        <dbReference type="Proteomes" id="UP000006294"/>
    </source>
</evidence>
<dbReference type="eggNOG" id="COG2176">
    <property type="taxonomic scope" value="Bacteria"/>
</dbReference>
<gene>
    <name evidence="8 9" type="primary">dinG</name>
    <name evidence="12" type="ordered locus">AXY_12630</name>
</gene>
<comment type="cofactor">
    <cofactor evidence="1">
        <name>[4Fe-4S] cluster</name>
        <dbReference type="ChEBI" id="CHEBI:49883"/>
    </cofactor>
</comment>
<keyword evidence="13" id="KW-1185">Reference proteome</keyword>
<dbReference type="Gene3D" id="3.40.50.300">
    <property type="entry name" value="P-loop containing nucleotide triphosphate hydrolases"/>
    <property type="match status" value="2"/>
</dbReference>
<dbReference type="FunFam" id="3.30.420.10:FF:000045">
    <property type="entry name" value="3'-5' exonuclease DinG"/>
    <property type="match status" value="1"/>
</dbReference>
<dbReference type="Proteomes" id="UP000006294">
    <property type="component" value="Chromosome"/>
</dbReference>
<dbReference type="GO" id="GO:0008408">
    <property type="term" value="F:3'-5' exonuclease activity"/>
    <property type="evidence" value="ECO:0007669"/>
    <property type="project" value="UniProtKB-UniRule"/>
</dbReference>
<dbReference type="GO" id="GO:0043139">
    <property type="term" value="F:5'-3' DNA helicase activity"/>
    <property type="evidence" value="ECO:0007669"/>
    <property type="project" value="UniProtKB-EC"/>
</dbReference>
<evidence type="ECO:0000256" key="9">
    <source>
        <dbReference type="RuleBase" id="RU364106"/>
    </source>
</evidence>
<evidence type="ECO:0000256" key="3">
    <source>
        <dbReference type="ARBA" id="ARBA00022741"/>
    </source>
</evidence>
<comment type="catalytic activity">
    <reaction evidence="7">
        <text>ATP + H2O = ADP + phosphate + H(+)</text>
        <dbReference type="Rhea" id="RHEA:13065"/>
        <dbReference type="ChEBI" id="CHEBI:15377"/>
        <dbReference type="ChEBI" id="CHEBI:15378"/>
        <dbReference type="ChEBI" id="CHEBI:30616"/>
        <dbReference type="ChEBI" id="CHEBI:43474"/>
        <dbReference type="ChEBI" id="CHEBI:456216"/>
        <dbReference type="EC" id="5.6.2.3"/>
    </reaction>
</comment>
<sequence>MKTFAIVDLETTGNSAHKGDRIIEVAIVIYRDGKIIKQYNQLINPETHISRFISYLTGITNETVVDRPIFSEVAHEIYSHFENVYFVAHNVPFDLGFLNYELKNAGLPAITQPVIDTVELSRILLPQAPSFKLGHLSEWLGISHDDPHRALSDALVTTKLLDYLLKKLNCLPLTTIKHLKRLAPDFKSQLNEILSEQQEAAKQNKAINDRFNYAYNIAFKPIEASVRDNTIDQTLSFGEYLDTLFSEKSELRNQIANYEERPGQKEMAESIYHAFQSQQHALIEAGTGTGKTLAYLIAACYQSTKQRQKVLISTYLIHLQQQILLHEWPQLQKALPFECDIAVLKGKDHYINLAKFSQALHEESYNYDQVLTKAILLIWLTETNTGDIDEIQLPASGEQLFKRISARNQVQHVKQDSYENIYYQTARKKAETADVLIINHSLLADAMKQDDGIIQSHDHLIVDEAHHLERVVANHYGLQINSIVYHKKLKSIEHFIENSLIENNQIKRSLQNFVNVAIESSELLFNFLFHYVDKYKKNNSSKNELGRSQVLIENKDHSDWLLIIEMAERLEFALYDLIRQLDQLNFNDLNQARKILFTEDLLTMKNSISEFFRSNVFNKQVKWIETERLGTQKVVYLYQQPLNTNQIIADDLNNRIKSIVYLSASLSVSGNFDFIKNELGLNNQHLLESNIISPFPFHEQVQLLIPNDFPIADYENFDPFIEATCELIFTMADITSGRMLILFNSYDMLRKAYYLLKEIFDEQYLLIAQGITSGSHERLKKNFQSFDKSILLGTNAFWEGLDIPGDDLSVVMMVRLPFESPNHPIVNQKHQLIAENGKNPFVSYSLPKAVIRFKQGFGRLIRSQSDRGIIVVCDDRIMTKRYGKAFTDSIPNVPIHHRRTNELLDITNDWFFNN</sequence>
<dbReference type="NCBIfam" id="NF005981">
    <property type="entry name" value="PRK08074.1"/>
    <property type="match status" value="1"/>
</dbReference>
<dbReference type="GO" id="GO:0005524">
    <property type="term" value="F:ATP binding"/>
    <property type="evidence" value="ECO:0007669"/>
    <property type="project" value="UniProtKB-UniRule"/>
</dbReference>
<name>K0IY17_AMPXN</name>
<dbReference type="SMART" id="SM00479">
    <property type="entry name" value="EXOIII"/>
    <property type="match status" value="1"/>
</dbReference>
<dbReference type="InterPro" id="IPR014013">
    <property type="entry name" value="Helic_SF1/SF2_ATP-bd_DinG/Rad3"/>
</dbReference>
<dbReference type="KEGG" id="axl:AXY_12630"/>
<dbReference type="Pfam" id="PF00270">
    <property type="entry name" value="DEAD"/>
    <property type="match status" value="1"/>
</dbReference>
<protein>
    <recommendedName>
        <fullName evidence="8 9">3'-5' exonuclease DinG</fullName>
        <ecNumber evidence="8 9">3.1.-.-</ecNumber>
    </recommendedName>
</protein>
<reference evidence="12 13" key="1">
    <citation type="submission" date="2011-01" db="EMBL/GenBank/DDBJ databases">
        <title>Whole genome sequence of Amphibacillus xylinus NBRC 15112.</title>
        <authorList>
            <person name="Nakazawa H."/>
            <person name="Katano Y."/>
            <person name="Nakamura S."/>
            <person name="Sasagawa M."/>
            <person name="Fukada J."/>
            <person name="Arai T."/>
            <person name="Sasakura N."/>
            <person name="Mochizuki D."/>
            <person name="Hosoyama A."/>
            <person name="Harada K."/>
            <person name="Horikawa H."/>
            <person name="Kato Y."/>
            <person name="Harada T."/>
            <person name="Sasaki K."/>
            <person name="Sekiguchi M."/>
            <person name="Hodoyama M."/>
            <person name="Nishiko R."/>
            <person name="Narita H."/>
            <person name="Hanamaki A."/>
            <person name="Hata C."/>
            <person name="Konno Y."/>
            <person name="Niimura Y."/>
            <person name="Yamazaki S."/>
            <person name="Fujita N."/>
        </authorList>
    </citation>
    <scope>NUCLEOTIDE SEQUENCE [LARGE SCALE GENOMIC DNA]</scope>
    <source>
        <strain evidence="13">ATCC 51415 / DSM 6626 / JCM 7361 / LMG 17667 / NBRC 15112 / Ep01</strain>
    </source>
</reference>
<dbReference type="PROSITE" id="PS51194">
    <property type="entry name" value="HELICASE_CTER"/>
    <property type="match status" value="1"/>
</dbReference>
<evidence type="ECO:0000256" key="2">
    <source>
        <dbReference type="ARBA" id="ARBA00022722"/>
    </source>
</evidence>
<dbReference type="Pfam" id="PF00929">
    <property type="entry name" value="RNase_T"/>
    <property type="match status" value="1"/>
</dbReference>
<keyword evidence="3 8" id="KW-0547">Nucleotide-binding</keyword>
<evidence type="ECO:0000259" key="11">
    <source>
        <dbReference type="PROSITE" id="PS51194"/>
    </source>
</evidence>
<keyword evidence="4 8" id="KW-0378">Hydrolase</keyword>
<dbReference type="CDD" id="cd06127">
    <property type="entry name" value="DEDDh"/>
    <property type="match status" value="1"/>
</dbReference>
<keyword evidence="6 8" id="KW-0067">ATP-binding</keyword>
<dbReference type="STRING" id="698758.AXY_12630"/>
<dbReference type="HOGENOM" id="CLU_012117_1_0_9"/>
<dbReference type="GO" id="GO:0003887">
    <property type="term" value="F:DNA-directed DNA polymerase activity"/>
    <property type="evidence" value="ECO:0007669"/>
    <property type="project" value="InterPro"/>
</dbReference>
<dbReference type="EC" id="3.1.-.-" evidence="8 9"/>
<evidence type="ECO:0000256" key="4">
    <source>
        <dbReference type="ARBA" id="ARBA00022801"/>
    </source>
</evidence>
<dbReference type="OrthoDB" id="9803913at2"/>
<dbReference type="PROSITE" id="PS51193">
    <property type="entry name" value="HELICASE_ATP_BIND_2"/>
    <property type="match status" value="1"/>
</dbReference>
<dbReference type="PANTHER" id="PTHR11472">
    <property type="entry name" value="DNA REPAIR DEAD HELICASE RAD3/XP-D SUBFAMILY MEMBER"/>
    <property type="match status" value="1"/>
</dbReference>
<dbReference type="SUPFAM" id="SSF52540">
    <property type="entry name" value="P-loop containing nucleoside triphosphate hydrolases"/>
    <property type="match status" value="1"/>
</dbReference>
<proteinExistence type="inferred from homology"/>
<dbReference type="SUPFAM" id="SSF53098">
    <property type="entry name" value="Ribonuclease H-like"/>
    <property type="match status" value="1"/>
</dbReference>
<accession>K0IY17</accession>
<dbReference type="NCBIfam" id="TIGR01407">
    <property type="entry name" value="dinG_rel"/>
    <property type="match status" value="1"/>
</dbReference>
<dbReference type="InterPro" id="IPR013520">
    <property type="entry name" value="Ribonucl_H"/>
</dbReference>
<evidence type="ECO:0000256" key="5">
    <source>
        <dbReference type="ARBA" id="ARBA00022839"/>
    </source>
</evidence>
<dbReference type="InterPro" id="IPR012337">
    <property type="entry name" value="RNaseH-like_sf"/>
</dbReference>
<dbReference type="PANTHER" id="PTHR11472:SF34">
    <property type="entry name" value="REGULATOR OF TELOMERE ELONGATION HELICASE 1"/>
    <property type="match status" value="1"/>
</dbReference>
<evidence type="ECO:0000256" key="7">
    <source>
        <dbReference type="ARBA" id="ARBA00048954"/>
    </source>
</evidence>
<dbReference type="InterPro" id="IPR006555">
    <property type="entry name" value="ATP-dep_Helicase_C"/>
</dbReference>
<dbReference type="Gene3D" id="3.30.420.10">
    <property type="entry name" value="Ribonuclease H-like superfamily/Ribonuclease H"/>
    <property type="match status" value="1"/>
</dbReference>
<dbReference type="InterPro" id="IPR014001">
    <property type="entry name" value="Helicase_ATP-bd"/>
</dbReference>
<dbReference type="HAMAP" id="MF_02206">
    <property type="entry name" value="DinG_exonucl"/>
    <property type="match status" value="1"/>
</dbReference>
<keyword evidence="5 8" id="KW-0269">Exonuclease</keyword>
<dbReference type="EMBL" id="AP012050">
    <property type="protein sequence ID" value="BAM47395.1"/>
    <property type="molecule type" value="Genomic_DNA"/>
</dbReference>
<keyword evidence="12" id="KW-0347">Helicase</keyword>
<evidence type="ECO:0000256" key="8">
    <source>
        <dbReference type="HAMAP-Rule" id="MF_02206"/>
    </source>
</evidence>
<dbReference type="InterPro" id="IPR011545">
    <property type="entry name" value="DEAD/DEAH_box_helicase_dom"/>
</dbReference>
<evidence type="ECO:0000256" key="6">
    <source>
        <dbReference type="ARBA" id="ARBA00022840"/>
    </source>
</evidence>
<dbReference type="PATRIC" id="fig|698758.3.peg.1263"/>
<evidence type="ECO:0000256" key="1">
    <source>
        <dbReference type="ARBA" id="ARBA00001966"/>
    </source>
</evidence>
<dbReference type="SMART" id="SM00491">
    <property type="entry name" value="HELICc2"/>
    <property type="match status" value="1"/>
</dbReference>
<dbReference type="InterPro" id="IPR006310">
    <property type="entry name" value="DinG"/>
</dbReference>
<comment type="function">
    <text evidence="8 9">3'-5' exonuclease.</text>
</comment>
<dbReference type="GO" id="GO:0006260">
    <property type="term" value="P:DNA replication"/>
    <property type="evidence" value="ECO:0007669"/>
    <property type="project" value="InterPro"/>
</dbReference>
<keyword evidence="2 8" id="KW-0540">Nuclease</keyword>
<dbReference type="InterPro" id="IPR006054">
    <property type="entry name" value="DnaQ"/>
</dbReference>
<evidence type="ECO:0000313" key="12">
    <source>
        <dbReference type="EMBL" id="BAM47395.1"/>
    </source>
</evidence>
<dbReference type="Pfam" id="PF13307">
    <property type="entry name" value="Helicase_C_2"/>
    <property type="match status" value="1"/>
</dbReference>
<dbReference type="NCBIfam" id="TIGR00573">
    <property type="entry name" value="dnaq"/>
    <property type="match status" value="1"/>
</dbReference>
<dbReference type="AlphaFoldDB" id="K0IY17"/>
<feature type="domain" description="Helicase ATP-binding" evidence="10">
    <location>
        <begin position="250"/>
        <end position="517"/>
    </location>
</feature>
<dbReference type="GO" id="GO:0016887">
    <property type="term" value="F:ATP hydrolysis activity"/>
    <property type="evidence" value="ECO:0007669"/>
    <property type="project" value="RHEA"/>
</dbReference>
<evidence type="ECO:0000259" key="10">
    <source>
        <dbReference type="PROSITE" id="PS51193"/>
    </source>
</evidence>
<feature type="short sequence motif" description="DEAH box" evidence="8">
    <location>
        <begin position="463"/>
        <end position="466"/>
    </location>
</feature>
<dbReference type="InterPro" id="IPR027417">
    <property type="entry name" value="P-loop_NTPase"/>
</dbReference>
<dbReference type="InterPro" id="IPR001650">
    <property type="entry name" value="Helicase_C-like"/>
</dbReference>
<comment type="similarity">
    <text evidence="8 9">Belongs to the helicase family. DinG subfamily. Type 2 sub-subfamily.</text>
</comment>
<dbReference type="RefSeq" id="WP_015009999.1">
    <property type="nucleotide sequence ID" value="NC_018704.1"/>
</dbReference>
<dbReference type="InterPro" id="IPR045028">
    <property type="entry name" value="DinG/Rad3-like"/>
</dbReference>
<dbReference type="InterPro" id="IPR036397">
    <property type="entry name" value="RNaseH_sf"/>
</dbReference>
<dbReference type="eggNOG" id="COG1199">
    <property type="taxonomic scope" value="Bacteria"/>
</dbReference>